<protein>
    <recommendedName>
        <fullName evidence="3">Chemotaxis phosphatase CheX-like domain-containing protein</fullName>
    </recommendedName>
</protein>
<dbReference type="Proteomes" id="UP001589748">
    <property type="component" value="Unassembled WGS sequence"/>
</dbReference>
<reference evidence="1 2" key="1">
    <citation type="submission" date="2024-09" db="EMBL/GenBank/DDBJ databases">
        <authorList>
            <person name="Sun Q."/>
            <person name="Mori K."/>
        </authorList>
    </citation>
    <scope>NUCLEOTIDE SEQUENCE [LARGE SCALE GENOMIC DNA]</scope>
    <source>
        <strain evidence="1 2">TISTR 1856</strain>
    </source>
</reference>
<name>A0ABV5LS92_9ACTN</name>
<dbReference type="EMBL" id="JBHMDM010000004">
    <property type="protein sequence ID" value="MFB9376960.1"/>
    <property type="molecule type" value="Genomic_DNA"/>
</dbReference>
<accession>A0ABV5LS92</accession>
<organism evidence="1 2">
    <name type="scientific">Kineococcus gynurae</name>
    <dbReference type="NCBI Taxonomy" id="452979"/>
    <lineage>
        <taxon>Bacteria</taxon>
        <taxon>Bacillati</taxon>
        <taxon>Actinomycetota</taxon>
        <taxon>Actinomycetes</taxon>
        <taxon>Kineosporiales</taxon>
        <taxon>Kineosporiaceae</taxon>
        <taxon>Kineococcus</taxon>
    </lineage>
</organism>
<gene>
    <name evidence="1" type="ORF">ACFFVI_08260</name>
</gene>
<evidence type="ECO:0000313" key="1">
    <source>
        <dbReference type="EMBL" id="MFB9376960.1"/>
    </source>
</evidence>
<evidence type="ECO:0000313" key="2">
    <source>
        <dbReference type="Proteomes" id="UP001589748"/>
    </source>
</evidence>
<proteinExistence type="predicted"/>
<comment type="caution">
    <text evidence="1">The sequence shown here is derived from an EMBL/GenBank/DDBJ whole genome shotgun (WGS) entry which is preliminary data.</text>
</comment>
<evidence type="ECO:0008006" key="3">
    <source>
        <dbReference type="Google" id="ProtNLM"/>
    </source>
</evidence>
<sequence>MSADTVVVTSPVPTTHAVRVLLEDLLGRDVTVGDGDPCTVGGRPGSAVALYVDDHLRSAAVGVFDFTLTAHMGAAIGLLPPGAAEAAIEDGEMPANLMENAAEVFNIMASLFNLPDAPHLKLYACYAPGEVLRNDVVEGATRNGPRLDLNVEVARYGKGRLSIVCL</sequence>
<dbReference type="RefSeq" id="WP_380135432.1">
    <property type="nucleotide sequence ID" value="NZ_JBHLUI010000003.1"/>
</dbReference>
<keyword evidence="2" id="KW-1185">Reference proteome</keyword>